<feature type="transmembrane region" description="Helical" evidence="10">
    <location>
        <begin position="353"/>
        <end position="375"/>
    </location>
</feature>
<dbReference type="EMBL" id="JACHIN010000007">
    <property type="protein sequence ID" value="MBB5079825.1"/>
    <property type="molecule type" value="Genomic_DNA"/>
</dbReference>
<evidence type="ECO:0000256" key="7">
    <source>
        <dbReference type="ARBA" id="ARBA00023065"/>
    </source>
</evidence>
<feature type="transmembrane region" description="Helical" evidence="10">
    <location>
        <begin position="54"/>
        <end position="70"/>
    </location>
</feature>
<keyword evidence="3" id="KW-1003">Cell membrane</keyword>
<feature type="transmembrane region" description="Helical" evidence="10">
    <location>
        <begin position="327"/>
        <end position="347"/>
    </location>
</feature>
<accession>A0A7W8EGG8</accession>
<evidence type="ECO:0000256" key="2">
    <source>
        <dbReference type="ARBA" id="ARBA00022448"/>
    </source>
</evidence>
<evidence type="ECO:0000256" key="4">
    <source>
        <dbReference type="ARBA" id="ARBA00022692"/>
    </source>
</evidence>
<dbReference type="AlphaFoldDB" id="A0A7W8EGG8"/>
<keyword evidence="4 10" id="KW-0812">Transmembrane</keyword>
<evidence type="ECO:0000256" key="5">
    <source>
        <dbReference type="ARBA" id="ARBA00022989"/>
    </source>
</evidence>
<keyword evidence="13" id="KW-1185">Reference proteome</keyword>
<organism evidence="12 13">
    <name type="scientific">Nonomuraea endophytica</name>
    <dbReference type="NCBI Taxonomy" id="714136"/>
    <lineage>
        <taxon>Bacteria</taxon>
        <taxon>Bacillati</taxon>
        <taxon>Actinomycetota</taxon>
        <taxon>Actinomycetes</taxon>
        <taxon>Streptosporangiales</taxon>
        <taxon>Streptosporangiaceae</taxon>
        <taxon>Nonomuraea</taxon>
    </lineage>
</organism>
<evidence type="ECO:0000256" key="10">
    <source>
        <dbReference type="SAM" id="Phobius"/>
    </source>
</evidence>
<dbReference type="GO" id="GO:0005886">
    <property type="term" value="C:plasma membrane"/>
    <property type="evidence" value="ECO:0007669"/>
    <property type="project" value="UniProtKB-SubCell"/>
</dbReference>
<dbReference type="Pfam" id="PF00999">
    <property type="entry name" value="Na_H_Exchanger"/>
    <property type="match status" value="1"/>
</dbReference>
<dbReference type="PANTHER" id="PTHR10110">
    <property type="entry name" value="SODIUM/HYDROGEN EXCHANGER"/>
    <property type="match status" value="1"/>
</dbReference>
<feature type="transmembrane region" description="Helical" evidence="10">
    <location>
        <begin position="262"/>
        <end position="282"/>
    </location>
</feature>
<name>A0A7W8EGG8_9ACTN</name>
<evidence type="ECO:0000256" key="9">
    <source>
        <dbReference type="ARBA" id="ARBA00023201"/>
    </source>
</evidence>
<keyword evidence="9" id="KW-0739">Sodium transport</keyword>
<protein>
    <submittedName>
        <fullName evidence="12">CPA1 family monovalent cation:H+ antiporter</fullName>
    </submittedName>
</protein>
<keyword evidence="6" id="KW-0915">Sodium</keyword>
<keyword evidence="5 10" id="KW-1133">Transmembrane helix</keyword>
<feature type="transmembrane region" description="Helical" evidence="10">
    <location>
        <begin position="294"/>
        <end position="315"/>
    </location>
</feature>
<evidence type="ECO:0000313" key="13">
    <source>
        <dbReference type="Proteomes" id="UP000568380"/>
    </source>
</evidence>
<dbReference type="RefSeq" id="WP_184965758.1">
    <property type="nucleotide sequence ID" value="NZ_JACHIN010000007.1"/>
</dbReference>
<keyword evidence="8 10" id="KW-0472">Membrane</keyword>
<feature type="domain" description="Cation/H+ exchanger transmembrane" evidence="11">
    <location>
        <begin position="14"/>
        <end position="366"/>
    </location>
</feature>
<dbReference type="Proteomes" id="UP000568380">
    <property type="component" value="Unassembled WGS sequence"/>
</dbReference>
<sequence>MSSDLVIIAALVAVSIVLTRFLSTRWRLPPLPFLVLLGMLVGVLPWVPVVSMDPYVVLTVLIPPLLYHHATTRSAPRESRAAWRPIMLLGVGLTLATAGAVTLVAHLLLPGLPWGAALTVGAAFAPTQALVLDRLGAPERVLTVLRGESLINEGVAVVLLAIGLEQLKRPETVSVAALQLAGAIAGGALAGLALGWLVVQLRRRLADSGTLIVLSLATPFVAEISASKLGLSGPLAVTAAGFYVGARGRLFHTPARATERITWQVLTFLLGGTLAVLLGLQLRDLGGSHSGLPIAKVLLVTAALLGATLLVRLAFALAVDRHNVRALTLGGTRGASTLAIALAIPALPAQDALIFAAASVVLVSGFALLTCRAAVPETAGVQAPEEEARARQAAAAAAMRRLDQISHRLDTGTLWAQRQLLTVEANAGAPHELRDELARAQRETLGQMYTDGRIGATTLHKLTEEIDLRDPHATTPP</sequence>
<dbReference type="InterPro" id="IPR006153">
    <property type="entry name" value="Cation/H_exchanger_TM"/>
</dbReference>
<feature type="transmembrane region" description="Helical" evidence="10">
    <location>
        <begin position="176"/>
        <end position="198"/>
    </location>
</feature>
<gene>
    <name evidence="12" type="ORF">HNR40_005311</name>
</gene>
<evidence type="ECO:0000256" key="3">
    <source>
        <dbReference type="ARBA" id="ARBA00022475"/>
    </source>
</evidence>
<dbReference type="GO" id="GO:0051453">
    <property type="term" value="P:regulation of intracellular pH"/>
    <property type="evidence" value="ECO:0007669"/>
    <property type="project" value="TreeGrafter"/>
</dbReference>
<feature type="transmembrane region" description="Helical" evidence="10">
    <location>
        <begin position="82"/>
        <end position="108"/>
    </location>
</feature>
<comment type="caution">
    <text evidence="12">The sequence shown here is derived from an EMBL/GenBank/DDBJ whole genome shotgun (WGS) entry which is preliminary data.</text>
</comment>
<keyword evidence="2" id="KW-0813">Transport</keyword>
<reference evidence="12 13" key="1">
    <citation type="submission" date="2020-08" db="EMBL/GenBank/DDBJ databases">
        <title>Genomic Encyclopedia of Type Strains, Phase IV (KMG-IV): sequencing the most valuable type-strain genomes for metagenomic binning, comparative biology and taxonomic classification.</title>
        <authorList>
            <person name="Goeker M."/>
        </authorList>
    </citation>
    <scope>NUCLEOTIDE SEQUENCE [LARGE SCALE GENOMIC DNA]</scope>
    <source>
        <strain evidence="12 13">DSM 45385</strain>
    </source>
</reference>
<proteinExistence type="predicted"/>
<evidence type="ECO:0000313" key="12">
    <source>
        <dbReference type="EMBL" id="MBB5079825.1"/>
    </source>
</evidence>
<dbReference type="InterPro" id="IPR018422">
    <property type="entry name" value="Cation/H_exchanger_CPA1"/>
</dbReference>
<keyword evidence="7" id="KW-0406">Ion transport</keyword>
<dbReference type="PANTHER" id="PTHR10110:SF86">
    <property type="entry name" value="SODIUM_HYDROGEN EXCHANGER 7"/>
    <property type="match status" value="1"/>
</dbReference>
<dbReference type="GO" id="GO:0015386">
    <property type="term" value="F:potassium:proton antiporter activity"/>
    <property type="evidence" value="ECO:0007669"/>
    <property type="project" value="TreeGrafter"/>
</dbReference>
<dbReference type="GO" id="GO:0098719">
    <property type="term" value="P:sodium ion import across plasma membrane"/>
    <property type="evidence" value="ECO:0007669"/>
    <property type="project" value="TreeGrafter"/>
</dbReference>
<dbReference type="GO" id="GO:0015385">
    <property type="term" value="F:sodium:proton antiporter activity"/>
    <property type="evidence" value="ECO:0007669"/>
    <property type="project" value="InterPro"/>
</dbReference>
<feature type="transmembrane region" description="Helical" evidence="10">
    <location>
        <begin position="30"/>
        <end position="48"/>
    </location>
</feature>
<evidence type="ECO:0000256" key="8">
    <source>
        <dbReference type="ARBA" id="ARBA00023136"/>
    </source>
</evidence>
<feature type="transmembrane region" description="Helical" evidence="10">
    <location>
        <begin position="6"/>
        <end position="23"/>
    </location>
</feature>
<evidence type="ECO:0000256" key="6">
    <source>
        <dbReference type="ARBA" id="ARBA00023053"/>
    </source>
</evidence>
<comment type="subcellular location">
    <subcellularLocation>
        <location evidence="1">Cell membrane</location>
        <topology evidence="1">Multi-pass membrane protein</topology>
    </subcellularLocation>
</comment>
<evidence type="ECO:0000259" key="11">
    <source>
        <dbReference type="Pfam" id="PF00999"/>
    </source>
</evidence>
<evidence type="ECO:0000256" key="1">
    <source>
        <dbReference type="ARBA" id="ARBA00004651"/>
    </source>
</evidence>